<keyword evidence="1" id="KW-1133">Transmembrane helix</keyword>
<organism evidence="2 3">
    <name type="scientific">Symplocastrum torsivum CPER-KK1</name>
    <dbReference type="NCBI Taxonomy" id="450513"/>
    <lineage>
        <taxon>Bacteria</taxon>
        <taxon>Bacillati</taxon>
        <taxon>Cyanobacteriota</taxon>
        <taxon>Cyanophyceae</taxon>
        <taxon>Oscillatoriophycideae</taxon>
        <taxon>Oscillatoriales</taxon>
        <taxon>Microcoleaceae</taxon>
        <taxon>Symplocastrum</taxon>
    </lineage>
</organism>
<evidence type="ECO:0000256" key="1">
    <source>
        <dbReference type="SAM" id="Phobius"/>
    </source>
</evidence>
<reference evidence="2" key="2">
    <citation type="journal article" date="2022" name="Microbiol. Resour. Announc.">
        <title>Metagenome Sequencing to Explore Phylogenomics of Terrestrial Cyanobacteria.</title>
        <authorList>
            <person name="Ward R.D."/>
            <person name="Stajich J.E."/>
            <person name="Johansen J.R."/>
            <person name="Huntemann M."/>
            <person name="Clum A."/>
            <person name="Foster B."/>
            <person name="Foster B."/>
            <person name="Roux S."/>
            <person name="Palaniappan K."/>
            <person name="Varghese N."/>
            <person name="Mukherjee S."/>
            <person name="Reddy T.B.K."/>
            <person name="Daum C."/>
            <person name="Copeland A."/>
            <person name="Chen I.A."/>
            <person name="Ivanova N.N."/>
            <person name="Kyrpides N.C."/>
            <person name="Shapiro N."/>
            <person name="Eloe-Fadrosh E.A."/>
            <person name="Pietrasiak N."/>
        </authorList>
    </citation>
    <scope>NUCLEOTIDE SEQUENCE</scope>
    <source>
        <strain evidence="2">CPER-KK1</strain>
    </source>
</reference>
<dbReference type="Proteomes" id="UP000753908">
    <property type="component" value="Unassembled WGS sequence"/>
</dbReference>
<evidence type="ECO:0000313" key="2">
    <source>
        <dbReference type="EMBL" id="MBW4547736.1"/>
    </source>
</evidence>
<keyword evidence="1" id="KW-0472">Membrane</keyword>
<gene>
    <name evidence="2" type="ORF">KME25_25325</name>
</gene>
<proteinExistence type="predicted"/>
<evidence type="ECO:0000313" key="3">
    <source>
        <dbReference type="Proteomes" id="UP000753908"/>
    </source>
</evidence>
<keyword evidence="1" id="KW-0812">Transmembrane</keyword>
<dbReference type="EMBL" id="JAHHIF010000047">
    <property type="protein sequence ID" value="MBW4547736.1"/>
    <property type="molecule type" value="Genomic_DNA"/>
</dbReference>
<sequence length="127" mass="14550">MKLIPKIFGSGILLLILYVCTYMYTHTESYFSLYPTLDTILPPEFSETDFNNITPGMTRTKVLELLGNPLHRNLESFGNSDLMSQSTWSYGNDGRCSLLCDLAWIQYQINFDPDGKVVAKKRIVFHD</sequence>
<name>A0A951PR16_9CYAN</name>
<comment type="caution">
    <text evidence="2">The sequence shown here is derived from an EMBL/GenBank/DDBJ whole genome shotgun (WGS) entry which is preliminary data.</text>
</comment>
<accession>A0A951PR16</accession>
<protein>
    <submittedName>
        <fullName evidence="2">Outer membrane protein assembly factor BamE</fullName>
    </submittedName>
</protein>
<reference evidence="2" key="1">
    <citation type="submission" date="2021-05" db="EMBL/GenBank/DDBJ databases">
        <authorList>
            <person name="Pietrasiak N."/>
            <person name="Ward R."/>
            <person name="Stajich J.E."/>
            <person name="Kurbessoian T."/>
        </authorList>
    </citation>
    <scope>NUCLEOTIDE SEQUENCE</scope>
    <source>
        <strain evidence="2">CPER-KK1</strain>
    </source>
</reference>
<dbReference type="AlphaFoldDB" id="A0A951PR16"/>
<feature type="transmembrane region" description="Helical" evidence="1">
    <location>
        <begin position="7"/>
        <end position="25"/>
    </location>
</feature>